<feature type="repeat" description="ANK" evidence="3">
    <location>
        <begin position="820"/>
        <end position="852"/>
    </location>
</feature>
<accession>A0A9P5LGI5</accession>
<feature type="domain" description="Nephrocystin 3-like N-terminal" evidence="4">
    <location>
        <begin position="435"/>
        <end position="600"/>
    </location>
</feature>
<dbReference type="InterPro" id="IPR056884">
    <property type="entry name" value="NPHP3-like_N"/>
</dbReference>
<feature type="repeat" description="ANK" evidence="3">
    <location>
        <begin position="684"/>
        <end position="716"/>
    </location>
</feature>
<dbReference type="Pfam" id="PF00023">
    <property type="entry name" value="Ank"/>
    <property type="match status" value="1"/>
</dbReference>
<gene>
    <name evidence="5" type="ORF">G7Z17_g5100</name>
</gene>
<evidence type="ECO:0000256" key="2">
    <source>
        <dbReference type="ARBA" id="ARBA00023043"/>
    </source>
</evidence>
<dbReference type="Gene3D" id="3.40.50.300">
    <property type="entry name" value="P-loop containing nucleotide triphosphate hydrolases"/>
    <property type="match status" value="1"/>
</dbReference>
<feature type="repeat" description="ANK" evidence="3">
    <location>
        <begin position="1021"/>
        <end position="1053"/>
    </location>
</feature>
<reference evidence="5" key="1">
    <citation type="submission" date="2020-03" db="EMBL/GenBank/DDBJ databases">
        <title>Draft Genome Sequence of Cylindrodendrum hubeiense.</title>
        <authorList>
            <person name="Buettner E."/>
            <person name="Kellner H."/>
        </authorList>
    </citation>
    <scope>NUCLEOTIDE SEQUENCE</scope>
    <source>
        <strain evidence="5">IHI 201604</strain>
    </source>
</reference>
<dbReference type="InterPro" id="IPR036770">
    <property type="entry name" value="Ankyrin_rpt-contain_sf"/>
</dbReference>
<feature type="repeat" description="ANK" evidence="3">
    <location>
        <begin position="1054"/>
        <end position="1086"/>
    </location>
</feature>
<feature type="repeat" description="ANK" evidence="3">
    <location>
        <begin position="1087"/>
        <end position="1107"/>
    </location>
</feature>
<feature type="repeat" description="ANK" evidence="3">
    <location>
        <begin position="919"/>
        <end position="951"/>
    </location>
</feature>
<evidence type="ECO:0000313" key="5">
    <source>
        <dbReference type="EMBL" id="KAF7551340.1"/>
    </source>
</evidence>
<dbReference type="PROSITE" id="PS50297">
    <property type="entry name" value="ANK_REP_REGION"/>
    <property type="match status" value="13"/>
</dbReference>
<keyword evidence="2 3" id="KW-0040">ANK repeat</keyword>
<comment type="caution">
    <text evidence="5">The sequence shown here is derived from an EMBL/GenBank/DDBJ whole genome shotgun (WGS) entry which is preliminary data.</text>
</comment>
<dbReference type="PANTHER" id="PTHR24198">
    <property type="entry name" value="ANKYRIN REPEAT AND PROTEIN KINASE DOMAIN-CONTAINING PROTEIN"/>
    <property type="match status" value="1"/>
</dbReference>
<dbReference type="GO" id="GO:0009116">
    <property type="term" value="P:nucleoside metabolic process"/>
    <property type="evidence" value="ECO:0007669"/>
    <property type="project" value="InterPro"/>
</dbReference>
<feature type="repeat" description="ANK" evidence="3">
    <location>
        <begin position="955"/>
        <end position="987"/>
    </location>
</feature>
<dbReference type="InterPro" id="IPR002110">
    <property type="entry name" value="Ankyrin_rpt"/>
</dbReference>
<protein>
    <recommendedName>
        <fullName evidence="4">Nephrocystin 3-like N-terminal domain-containing protein</fullName>
    </recommendedName>
</protein>
<dbReference type="Gene3D" id="1.25.40.20">
    <property type="entry name" value="Ankyrin repeat-containing domain"/>
    <property type="match status" value="5"/>
</dbReference>
<dbReference type="Pfam" id="PF12796">
    <property type="entry name" value="Ank_2"/>
    <property type="match status" value="3"/>
</dbReference>
<dbReference type="InterPro" id="IPR035994">
    <property type="entry name" value="Nucleoside_phosphorylase_sf"/>
</dbReference>
<keyword evidence="1" id="KW-0677">Repeat</keyword>
<evidence type="ECO:0000256" key="1">
    <source>
        <dbReference type="ARBA" id="ARBA00022737"/>
    </source>
</evidence>
<dbReference type="Gene3D" id="3.40.50.1580">
    <property type="entry name" value="Nucleoside phosphorylase domain"/>
    <property type="match status" value="1"/>
</dbReference>
<feature type="repeat" description="ANK" evidence="3">
    <location>
        <begin position="787"/>
        <end position="819"/>
    </location>
</feature>
<organism evidence="5 6">
    <name type="scientific">Cylindrodendrum hubeiense</name>
    <dbReference type="NCBI Taxonomy" id="595255"/>
    <lineage>
        <taxon>Eukaryota</taxon>
        <taxon>Fungi</taxon>
        <taxon>Dikarya</taxon>
        <taxon>Ascomycota</taxon>
        <taxon>Pezizomycotina</taxon>
        <taxon>Sordariomycetes</taxon>
        <taxon>Hypocreomycetidae</taxon>
        <taxon>Hypocreales</taxon>
        <taxon>Nectriaceae</taxon>
        <taxon>Cylindrodendrum</taxon>
    </lineage>
</organism>
<dbReference type="EMBL" id="JAANBB010000080">
    <property type="protein sequence ID" value="KAF7551340.1"/>
    <property type="molecule type" value="Genomic_DNA"/>
</dbReference>
<evidence type="ECO:0000259" key="4">
    <source>
        <dbReference type="Pfam" id="PF24883"/>
    </source>
</evidence>
<dbReference type="SMART" id="SM00248">
    <property type="entry name" value="ANK"/>
    <property type="match status" value="14"/>
</dbReference>
<dbReference type="GO" id="GO:0003824">
    <property type="term" value="F:catalytic activity"/>
    <property type="evidence" value="ECO:0007669"/>
    <property type="project" value="InterPro"/>
</dbReference>
<feature type="repeat" description="ANK" evidence="3">
    <location>
        <begin position="853"/>
        <end position="885"/>
    </location>
</feature>
<evidence type="ECO:0000313" key="6">
    <source>
        <dbReference type="Proteomes" id="UP000722485"/>
    </source>
</evidence>
<sequence length="1111" mass="121385">MPNSNIEIGEAEQAVSGEQKRWKVDHNCHSTELTHDNYTVGWVCALPKEQTAATAMLDQRHADLLKPSNDSNTYTLGSIGKHCIVIACLPKGEIGTNSAATVAAQMVRTFPSLKFGLMVGIGGGIPPKVRLGDVVVSTPVGQFSGVVQWDLGKANQGGNFERTGSLNYPPASLRTALTNLETKHDLEGTKIPEYLDELKQKWPKLAAKYTRSETLMDPLDAPDTSHHGPSSWQATFSMFCEMILAVLGYLLGLQAFATRDRVAARAGSTMGTTVDPEKRKPREIRVHYGLIASGNQVIKDAAFRDKLNKDLGGHVRCVEMEAAGLMNNFPCIVIRGICDYADSRKNKDWQEYAAAVAAAFAKELLGCVQPSEVDRERTVKDILGTALELLDEIQQDAATVRVKMEKKEDLDILNWLTPIDYGPQHSDFLKMRQPGTGQWLLDSIEYQTWVNTDKQTLFCPGIPGAGKTVLTAVTIEDITTRYQSNPDIGIAYLYCNFRQKDEQKAQELVANLLKQLSQERSSLPDIVKSLYDRHKTKQTRPSFDELTTSLHIVAAMYSRVFIVVDALDECQVTDGCRMRFLTEIFILQTKTGANLFATSRPNIDIEAKFEGCPSYNILAREDDSFDMLLRQAFTVIKKWPGHSKYSQYFPKQRTATHIVAYFGLAEAVANLLEAKNEVDPIDQDSRTPLSFAAEHGHEATVKVLLAHGAKTESKDKFDRTPLSFAAGEGHEAIVKLLLEQRADIDSKNTNNQTPLSFAVGNGHLTIVKILLAQGAETDFEAITKSFYIQTPLSIAAKEGHEAIVELLLAQGAEVDLKDTNSRTPLSFAAGEGSESVVKLLLAHGAEADSKNGSDQTPLNFAAKNGHEAIVKLLLVQGSEAESKDMYGRPPLMCAAENGHEAIVKLLLAQGAESDSKDICGRTPLSYAAEEGHESIVKLLLEQGAEADSKVTKNGRDRTPLSFAAENGHDTIIKLLLAQGVESDSKDTFGRTPLSFAAEEGNESIVKLLLTDGAEVDSKNRRGWTPLRFAAEGGHKATVKLLLAHGSEADSKDTYSQTPLHIAAEHGLEVIVKLLLAHGAEAESKDQAGRTPLSVAAEKGHASVIKLLRPKI</sequence>
<dbReference type="Proteomes" id="UP000722485">
    <property type="component" value="Unassembled WGS sequence"/>
</dbReference>
<feature type="repeat" description="ANK" evidence="3">
    <location>
        <begin position="750"/>
        <end position="782"/>
    </location>
</feature>
<dbReference type="PROSITE" id="PS50088">
    <property type="entry name" value="ANK_REPEAT"/>
    <property type="match status" value="13"/>
</dbReference>
<name>A0A9P5LGI5_9HYPO</name>
<dbReference type="SUPFAM" id="SSF53167">
    <property type="entry name" value="Purine and uridine phosphorylases"/>
    <property type="match status" value="1"/>
</dbReference>
<dbReference type="PANTHER" id="PTHR24198:SF165">
    <property type="entry name" value="ANKYRIN REPEAT-CONTAINING PROTEIN-RELATED"/>
    <property type="match status" value="1"/>
</dbReference>
<feature type="repeat" description="ANK" evidence="3">
    <location>
        <begin position="988"/>
        <end position="1020"/>
    </location>
</feature>
<keyword evidence="6" id="KW-1185">Reference proteome</keyword>
<dbReference type="OrthoDB" id="448455at2759"/>
<dbReference type="SUPFAM" id="SSF48403">
    <property type="entry name" value="Ankyrin repeat"/>
    <property type="match status" value="2"/>
</dbReference>
<proteinExistence type="predicted"/>
<dbReference type="Pfam" id="PF13637">
    <property type="entry name" value="Ank_4"/>
    <property type="match status" value="1"/>
</dbReference>
<evidence type="ECO:0000256" key="3">
    <source>
        <dbReference type="PROSITE-ProRule" id="PRU00023"/>
    </source>
</evidence>
<dbReference type="AlphaFoldDB" id="A0A9P5LGI5"/>
<dbReference type="PRINTS" id="PR01415">
    <property type="entry name" value="ANKYRIN"/>
</dbReference>
<feature type="repeat" description="ANK" evidence="3">
    <location>
        <begin position="717"/>
        <end position="749"/>
    </location>
</feature>
<feature type="repeat" description="ANK" evidence="3">
    <location>
        <begin position="886"/>
        <end position="918"/>
    </location>
</feature>
<dbReference type="InterPro" id="IPR027417">
    <property type="entry name" value="P-loop_NTPase"/>
</dbReference>
<dbReference type="Pfam" id="PF24883">
    <property type="entry name" value="NPHP3_N"/>
    <property type="match status" value="1"/>
</dbReference>